<dbReference type="EMBL" id="CM017323">
    <property type="protein sequence ID" value="KAE8021224.1"/>
    <property type="molecule type" value="Genomic_DNA"/>
</dbReference>
<protein>
    <submittedName>
        <fullName evidence="1">Uncharacterized protein</fullName>
    </submittedName>
</protein>
<gene>
    <name evidence="1" type="ORF">FH972_007132</name>
</gene>
<proteinExistence type="predicted"/>
<name>A0A5N6QXZ6_9ROSI</name>
<keyword evidence="2" id="KW-1185">Reference proteome</keyword>
<sequence length="170" mass="18932">MSYGELTCVVNALKRFEDCKVRLSMFANRKRNDGLWELIGETKMKLLMMIGKMEEMRLVMVRMGRRDDGGTHKQTFSPSPICRTHPSSLSSIFSAAYYLVCLTPRCSELPAMPCRLARVFSNGVNYILSAWLQRLAGGFDDVKPAGDVVVGGDLRRLDLDSANAFNSAGI</sequence>
<dbReference type="Proteomes" id="UP000327013">
    <property type="component" value="Chromosome 3"/>
</dbReference>
<dbReference type="AlphaFoldDB" id="A0A5N6QXZ6"/>
<accession>A0A5N6QXZ6</accession>
<evidence type="ECO:0000313" key="1">
    <source>
        <dbReference type="EMBL" id="KAE8021224.1"/>
    </source>
</evidence>
<reference evidence="1 2" key="1">
    <citation type="submission" date="2019-06" db="EMBL/GenBank/DDBJ databases">
        <title>A chromosomal-level reference genome of Carpinus fangiana (Coryloideae, Betulaceae).</title>
        <authorList>
            <person name="Yang X."/>
            <person name="Wang Z."/>
            <person name="Zhang L."/>
            <person name="Hao G."/>
            <person name="Liu J."/>
            <person name="Yang Y."/>
        </authorList>
    </citation>
    <scope>NUCLEOTIDE SEQUENCE [LARGE SCALE GENOMIC DNA]</scope>
    <source>
        <strain evidence="1">Cfa_2016G</strain>
        <tissue evidence="1">Leaf</tissue>
    </source>
</reference>
<organism evidence="1 2">
    <name type="scientific">Carpinus fangiana</name>
    <dbReference type="NCBI Taxonomy" id="176857"/>
    <lineage>
        <taxon>Eukaryota</taxon>
        <taxon>Viridiplantae</taxon>
        <taxon>Streptophyta</taxon>
        <taxon>Embryophyta</taxon>
        <taxon>Tracheophyta</taxon>
        <taxon>Spermatophyta</taxon>
        <taxon>Magnoliopsida</taxon>
        <taxon>eudicotyledons</taxon>
        <taxon>Gunneridae</taxon>
        <taxon>Pentapetalae</taxon>
        <taxon>rosids</taxon>
        <taxon>fabids</taxon>
        <taxon>Fagales</taxon>
        <taxon>Betulaceae</taxon>
        <taxon>Carpinus</taxon>
    </lineage>
</organism>
<evidence type="ECO:0000313" key="2">
    <source>
        <dbReference type="Proteomes" id="UP000327013"/>
    </source>
</evidence>